<reference evidence="3 4" key="1">
    <citation type="journal article" date="2011" name="Int. J. Syst. Evol. Microbiol.">
        <title>Zhongshania antarctica gen. nov., sp. nov. and Zhongshania guokunii sp. nov., gammaproteobacteria respectively isolated from coastal attached (fast) ice and surface seawater of the Antarctic.</title>
        <authorList>
            <person name="Li H.J."/>
            <person name="Zhang X.Y."/>
            <person name="Chen C.X."/>
            <person name="Zhang Y.J."/>
            <person name="Gao Z.M."/>
            <person name="Yu Y."/>
            <person name="Chen X.L."/>
            <person name="Chen B."/>
            <person name="Zhang Y.Z."/>
        </authorList>
    </citation>
    <scope>NUCLEOTIDE SEQUENCE [LARGE SCALE GENOMIC DNA]</scope>
    <source>
        <strain evidence="3 4">R06B22</strain>
    </source>
</reference>
<evidence type="ECO:0000256" key="1">
    <source>
        <dbReference type="ARBA" id="ARBA00005578"/>
    </source>
</evidence>
<dbReference type="PANTHER" id="PTHR46229">
    <property type="entry name" value="BOLA TRANSCRIPTION REGULATOR"/>
    <property type="match status" value="1"/>
</dbReference>
<proteinExistence type="inferred from homology"/>
<name>A0ABV3TUU1_9GAMM</name>
<accession>A0ABV3TUU1</accession>
<dbReference type="RefSeq" id="WP_368375077.1">
    <property type="nucleotide sequence ID" value="NZ_JBFRYB010000001.1"/>
</dbReference>
<dbReference type="PIRSF" id="PIRSF003113">
    <property type="entry name" value="BolA"/>
    <property type="match status" value="1"/>
</dbReference>
<evidence type="ECO:0000313" key="4">
    <source>
        <dbReference type="Proteomes" id="UP001557484"/>
    </source>
</evidence>
<dbReference type="Gene3D" id="3.30.300.90">
    <property type="entry name" value="BolA-like"/>
    <property type="match status" value="1"/>
</dbReference>
<dbReference type="InterPro" id="IPR050961">
    <property type="entry name" value="BolA/IbaG_stress_morph_reg"/>
</dbReference>
<organism evidence="3 4">
    <name type="scientific">Zhongshania arctica</name>
    <dbReference type="NCBI Taxonomy" id="3238302"/>
    <lineage>
        <taxon>Bacteria</taxon>
        <taxon>Pseudomonadati</taxon>
        <taxon>Pseudomonadota</taxon>
        <taxon>Gammaproteobacteria</taxon>
        <taxon>Cellvibrionales</taxon>
        <taxon>Spongiibacteraceae</taxon>
        <taxon>Zhongshania</taxon>
    </lineage>
</organism>
<dbReference type="SUPFAM" id="SSF82657">
    <property type="entry name" value="BolA-like"/>
    <property type="match status" value="1"/>
</dbReference>
<dbReference type="InterPro" id="IPR002634">
    <property type="entry name" value="BolA"/>
</dbReference>
<keyword evidence="4" id="KW-1185">Reference proteome</keyword>
<dbReference type="InterPro" id="IPR036065">
    <property type="entry name" value="BolA-like_sf"/>
</dbReference>
<gene>
    <name evidence="3" type="ORF">AB4875_05660</name>
</gene>
<dbReference type="Proteomes" id="UP001557484">
    <property type="component" value="Unassembled WGS sequence"/>
</dbReference>
<evidence type="ECO:0000256" key="2">
    <source>
        <dbReference type="RuleBase" id="RU003860"/>
    </source>
</evidence>
<dbReference type="PANTHER" id="PTHR46229:SF4">
    <property type="entry name" value="ACID STRESS PROTEIN IBAG"/>
    <property type="match status" value="1"/>
</dbReference>
<dbReference type="EMBL" id="JBFRYB010000001">
    <property type="protein sequence ID" value="MEX1664964.1"/>
    <property type="molecule type" value="Genomic_DNA"/>
</dbReference>
<sequence>MRTILRLSNAVAGNSGMGMQVEHIEQRLSEHFPNSELAVNGDGSHFDVRVVSEIFSGLRAVKRQQLVYAAVNEWIRDGSLHAINIKALTPDEAQS</sequence>
<evidence type="ECO:0000313" key="3">
    <source>
        <dbReference type="EMBL" id="MEX1664964.1"/>
    </source>
</evidence>
<comment type="similarity">
    <text evidence="1 2">Belongs to the BolA/IbaG family.</text>
</comment>
<dbReference type="Pfam" id="PF01722">
    <property type="entry name" value="BolA"/>
    <property type="match status" value="1"/>
</dbReference>
<comment type="caution">
    <text evidence="3">The sequence shown here is derived from an EMBL/GenBank/DDBJ whole genome shotgun (WGS) entry which is preliminary data.</text>
</comment>
<protein>
    <submittedName>
        <fullName evidence="3">BolA family protein</fullName>
    </submittedName>
</protein>